<keyword evidence="4" id="KW-1185">Reference proteome</keyword>
<dbReference type="PANTHER" id="PTHR34706:SF1">
    <property type="entry name" value="VWFA DOMAIN-CONTAINING PROTEIN"/>
    <property type="match status" value="1"/>
</dbReference>
<dbReference type="InterPro" id="IPR002035">
    <property type="entry name" value="VWF_A"/>
</dbReference>
<proteinExistence type="predicted"/>
<dbReference type="Pfam" id="PF00092">
    <property type="entry name" value="VWA"/>
    <property type="match status" value="1"/>
</dbReference>
<feature type="compositionally biased region" description="Low complexity" evidence="1">
    <location>
        <begin position="97"/>
        <end position="108"/>
    </location>
</feature>
<organism evidence="3 4">
    <name type="scientific">Apiosordaria backusii</name>
    <dbReference type="NCBI Taxonomy" id="314023"/>
    <lineage>
        <taxon>Eukaryota</taxon>
        <taxon>Fungi</taxon>
        <taxon>Dikarya</taxon>
        <taxon>Ascomycota</taxon>
        <taxon>Pezizomycotina</taxon>
        <taxon>Sordariomycetes</taxon>
        <taxon>Sordariomycetidae</taxon>
        <taxon>Sordariales</taxon>
        <taxon>Lasiosphaeriaceae</taxon>
        <taxon>Apiosordaria</taxon>
    </lineage>
</organism>
<dbReference type="SMART" id="SM00327">
    <property type="entry name" value="VWA"/>
    <property type="match status" value="1"/>
</dbReference>
<accession>A0AA40K7S3</accession>
<dbReference type="InterPro" id="IPR036465">
    <property type="entry name" value="vWFA_dom_sf"/>
</dbReference>
<evidence type="ECO:0000313" key="3">
    <source>
        <dbReference type="EMBL" id="KAK0748547.1"/>
    </source>
</evidence>
<sequence length="369" mass="39255">MASLQPEPRGRSRASSAASSIMSNTSNSKRTFFDSLKDRVKRRPSRSPSPSPNKMCYNPFTTPSPITARDMGATAAAGPPSGAPPPYSEQPPPVPNPSISINQPPNSSTIRNPSPTPSATSILSTPEDPYAFLSLFDTIFLIDDSGSMSSQNRWKEVKSALSSIAPICTAHDSDGVDVYFLNAKNPAHPSTGFIGKQTAASINQLFTDVFPSGWTPTGQRINNILGPYVKRYVEAVNRGAEPDNTGIKPVNLIVITDGAASDDPEAVIVSLARKLDEVEAPSHQVGVQFFQVGNDGEAGRALRELDDGLKGVRDMVDTVSFDQRAAWADGGGRVLSADAILKTVLGAVVKRLDRRSVGERQGGLLAPRG</sequence>
<dbReference type="EMBL" id="JAUKTV010000001">
    <property type="protein sequence ID" value="KAK0748547.1"/>
    <property type="molecule type" value="Genomic_DNA"/>
</dbReference>
<feature type="domain" description="VWFA" evidence="2">
    <location>
        <begin position="137"/>
        <end position="344"/>
    </location>
</feature>
<reference evidence="3" key="1">
    <citation type="submission" date="2023-06" db="EMBL/GenBank/DDBJ databases">
        <title>Genome-scale phylogeny and comparative genomics of the fungal order Sordariales.</title>
        <authorList>
            <consortium name="Lawrence Berkeley National Laboratory"/>
            <person name="Hensen N."/>
            <person name="Bonometti L."/>
            <person name="Westerberg I."/>
            <person name="Brannstrom I.O."/>
            <person name="Guillou S."/>
            <person name="Cros-Aarteil S."/>
            <person name="Calhoun S."/>
            <person name="Haridas S."/>
            <person name="Kuo A."/>
            <person name="Mondo S."/>
            <person name="Pangilinan J."/>
            <person name="Riley R."/>
            <person name="Labutti K."/>
            <person name="Andreopoulos B."/>
            <person name="Lipzen A."/>
            <person name="Chen C."/>
            <person name="Yanf M."/>
            <person name="Daum C."/>
            <person name="Ng V."/>
            <person name="Clum A."/>
            <person name="Steindorff A."/>
            <person name="Ohm R."/>
            <person name="Martin F."/>
            <person name="Silar P."/>
            <person name="Natvig D."/>
            <person name="Lalanne C."/>
            <person name="Gautier V."/>
            <person name="Ament-Velasquez S.L."/>
            <person name="Kruys A."/>
            <person name="Hutchinson M.I."/>
            <person name="Powell A.J."/>
            <person name="Barry K."/>
            <person name="Miller A.N."/>
            <person name="Grigoriev I.V."/>
            <person name="Debuchy R."/>
            <person name="Gladieux P."/>
            <person name="Thoren M.H."/>
            <person name="Johannesson H."/>
        </authorList>
    </citation>
    <scope>NUCLEOTIDE SEQUENCE</scope>
    <source>
        <strain evidence="3">CBS 540.89</strain>
    </source>
</reference>
<evidence type="ECO:0000313" key="4">
    <source>
        <dbReference type="Proteomes" id="UP001172159"/>
    </source>
</evidence>
<feature type="compositionally biased region" description="Pro residues" evidence="1">
    <location>
        <begin position="81"/>
        <end position="96"/>
    </location>
</feature>
<comment type="caution">
    <text evidence="3">The sequence shown here is derived from an EMBL/GenBank/DDBJ whole genome shotgun (WGS) entry which is preliminary data.</text>
</comment>
<gene>
    <name evidence="3" type="ORF">B0T21DRAFT_356764</name>
</gene>
<evidence type="ECO:0000256" key="1">
    <source>
        <dbReference type="SAM" id="MobiDB-lite"/>
    </source>
</evidence>
<name>A0AA40K7S3_9PEZI</name>
<evidence type="ECO:0000259" key="2">
    <source>
        <dbReference type="PROSITE" id="PS50234"/>
    </source>
</evidence>
<protein>
    <recommendedName>
        <fullName evidence="2">VWFA domain-containing protein</fullName>
    </recommendedName>
</protein>
<dbReference type="Proteomes" id="UP001172159">
    <property type="component" value="Unassembled WGS sequence"/>
</dbReference>
<feature type="region of interest" description="Disordered" evidence="1">
    <location>
        <begin position="1"/>
        <end position="123"/>
    </location>
</feature>
<dbReference type="SUPFAM" id="SSF53300">
    <property type="entry name" value="vWA-like"/>
    <property type="match status" value="1"/>
</dbReference>
<dbReference type="PROSITE" id="PS50234">
    <property type="entry name" value="VWFA"/>
    <property type="match status" value="1"/>
</dbReference>
<feature type="compositionally biased region" description="Low complexity" evidence="1">
    <location>
        <begin position="13"/>
        <end position="28"/>
    </location>
</feature>
<feature type="compositionally biased region" description="Polar residues" evidence="1">
    <location>
        <begin position="109"/>
        <end position="123"/>
    </location>
</feature>
<dbReference type="PANTHER" id="PTHR34706">
    <property type="entry name" value="SLR1338 PROTEIN"/>
    <property type="match status" value="1"/>
</dbReference>
<dbReference type="Gene3D" id="3.40.50.410">
    <property type="entry name" value="von Willebrand factor, type A domain"/>
    <property type="match status" value="1"/>
</dbReference>
<dbReference type="AlphaFoldDB" id="A0AA40K7S3"/>